<dbReference type="OrthoDB" id="2244766at2759"/>
<sequence>MNAANNNKCLSKDFSMDMDEYLTRIYKEQGYEVTMTAIMDFLMMWEDCNVGPTEVQYEMDGKTCTREEYAVYTIENISAMVSAEKKEEGVINIYEANWEDEDDLELLNNLEGLIKNQHKQFVDTLHEFEMVQELKEQMCDLLATNINHWAHFRFRRPNNTPESVTAYLAAKQIMLKAIIPDYRLYRALTLKIKQKDNWARIVGDSSGTAGICDNRSE</sequence>
<evidence type="ECO:0000313" key="1">
    <source>
        <dbReference type="EMBL" id="KAG1532929.1"/>
    </source>
</evidence>
<protein>
    <submittedName>
        <fullName evidence="1">Uncharacterized protein</fullName>
    </submittedName>
</protein>
<dbReference type="Proteomes" id="UP000717996">
    <property type="component" value="Unassembled WGS sequence"/>
</dbReference>
<proteinExistence type="predicted"/>
<accession>A0A9P6XUP3</accession>
<name>A0A9P6XUP3_RHIOR</name>
<organism evidence="1 2">
    <name type="scientific">Rhizopus oryzae</name>
    <name type="common">Mucormycosis agent</name>
    <name type="synonym">Rhizopus arrhizus var. delemar</name>
    <dbReference type="NCBI Taxonomy" id="64495"/>
    <lineage>
        <taxon>Eukaryota</taxon>
        <taxon>Fungi</taxon>
        <taxon>Fungi incertae sedis</taxon>
        <taxon>Mucoromycota</taxon>
        <taxon>Mucoromycotina</taxon>
        <taxon>Mucoromycetes</taxon>
        <taxon>Mucorales</taxon>
        <taxon>Mucorineae</taxon>
        <taxon>Rhizopodaceae</taxon>
        <taxon>Rhizopus</taxon>
    </lineage>
</organism>
<dbReference type="AlphaFoldDB" id="A0A9P6XUP3"/>
<dbReference type="EMBL" id="JAANIT010004200">
    <property type="protein sequence ID" value="KAG1532929.1"/>
    <property type="molecule type" value="Genomic_DNA"/>
</dbReference>
<gene>
    <name evidence="1" type="ORF">G6F51_012870</name>
</gene>
<comment type="caution">
    <text evidence="1">The sequence shown here is derived from an EMBL/GenBank/DDBJ whole genome shotgun (WGS) entry which is preliminary data.</text>
</comment>
<evidence type="ECO:0000313" key="2">
    <source>
        <dbReference type="Proteomes" id="UP000717996"/>
    </source>
</evidence>
<reference evidence="1" key="1">
    <citation type="journal article" date="2020" name="Microb. Genom.">
        <title>Genetic diversity of clinical and environmental Mucorales isolates obtained from an investigation of mucormycosis cases among solid organ transplant recipients.</title>
        <authorList>
            <person name="Nguyen M.H."/>
            <person name="Kaul D."/>
            <person name="Muto C."/>
            <person name="Cheng S.J."/>
            <person name="Richter R.A."/>
            <person name="Bruno V.M."/>
            <person name="Liu G."/>
            <person name="Beyhan S."/>
            <person name="Sundermann A.J."/>
            <person name="Mounaud S."/>
            <person name="Pasculle A.W."/>
            <person name="Nierman W.C."/>
            <person name="Driscoll E."/>
            <person name="Cumbie R."/>
            <person name="Clancy C.J."/>
            <person name="Dupont C.L."/>
        </authorList>
    </citation>
    <scope>NUCLEOTIDE SEQUENCE</scope>
    <source>
        <strain evidence="1">GL16</strain>
    </source>
</reference>